<evidence type="ECO:0000256" key="1">
    <source>
        <dbReference type="ARBA" id="ARBA00004123"/>
    </source>
</evidence>
<dbReference type="EMBL" id="JXTC01000038">
    <property type="protein sequence ID" value="PON96446.1"/>
    <property type="molecule type" value="Genomic_DNA"/>
</dbReference>
<dbReference type="SUPFAM" id="SSF46689">
    <property type="entry name" value="Homeodomain-like"/>
    <property type="match status" value="1"/>
</dbReference>
<evidence type="ECO:0000256" key="3">
    <source>
        <dbReference type="ARBA" id="ARBA00023163"/>
    </source>
</evidence>
<dbReference type="Pfam" id="PF00249">
    <property type="entry name" value="Myb_DNA-binding"/>
    <property type="match status" value="1"/>
</dbReference>
<sequence length="446" mass="50533">MAEKIEMHEDNITDRSNIQATKTSSLNFSLKCSLFDLNEEANIGADDELGDCGIINNNEVPRSEECVGDQDRTISPEADDDDDLSCNKATVLEEKEIGSNSTTSAVRPYVRSKLPRLRWTPDLHRAFVHAVERLGGQERATPKLVLQLMNVKGLTIAHVKSHLQMYRSKKLDESGQVISQRSTPMQGKDHILQMYQRFNPYGSFTMDSRSHIFPSTFVDPSSPHANSSRYQHPWALDDDCLTRSGPLWNKNFGTDKKGDPMIDKIMVQNGNKRSISSLNIFDIRDAIIRTVPFRPSQFLEEKKWPPREMINGTHRNIIRRTSQSQLCFSRGDNSSNSYDAQTKANINPLFQLKSTISTSLDPSLFISNSFEPKLDTFSQLAADQRLRTKQYEAQERLKEKNCCPSLHLSLGHSYDVSDTDNTQEICKTETETMLSLSLSTTSSRKQ</sequence>
<evidence type="ECO:0000256" key="4">
    <source>
        <dbReference type="ARBA" id="ARBA00023242"/>
    </source>
</evidence>
<dbReference type="PANTHER" id="PTHR31314">
    <property type="entry name" value="MYB FAMILY TRANSCRIPTION FACTOR PHL7-LIKE"/>
    <property type="match status" value="1"/>
</dbReference>
<proteinExistence type="predicted"/>
<dbReference type="FunFam" id="1.10.10.60:FF:000002">
    <property type="entry name" value="Myb family transcription factor"/>
    <property type="match status" value="1"/>
</dbReference>
<accession>A0A2P5FFB9</accession>
<dbReference type="Gene3D" id="1.10.10.60">
    <property type="entry name" value="Homeodomain-like"/>
    <property type="match status" value="1"/>
</dbReference>
<dbReference type="PANTHER" id="PTHR31314:SF174">
    <property type="entry name" value="OS02G0241200 PROTEIN"/>
    <property type="match status" value="1"/>
</dbReference>
<keyword evidence="2" id="KW-0805">Transcription regulation</keyword>
<reference evidence="7" key="1">
    <citation type="submission" date="2016-06" db="EMBL/GenBank/DDBJ databases">
        <title>Parallel loss of symbiosis genes in relatives of nitrogen-fixing non-legume Parasponia.</title>
        <authorList>
            <person name="Van Velzen R."/>
            <person name="Holmer R."/>
            <person name="Bu F."/>
            <person name="Rutten L."/>
            <person name="Van Zeijl A."/>
            <person name="Liu W."/>
            <person name="Santuari L."/>
            <person name="Cao Q."/>
            <person name="Sharma T."/>
            <person name="Shen D."/>
            <person name="Roswanjaya Y."/>
            <person name="Wardhani T."/>
            <person name="Kalhor M.S."/>
            <person name="Jansen J."/>
            <person name="Van den Hoogen J."/>
            <person name="Gungor B."/>
            <person name="Hartog M."/>
            <person name="Hontelez J."/>
            <person name="Verver J."/>
            <person name="Yang W.-C."/>
            <person name="Schijlen E."/>
            <person name="Repin R."/>
            <person name="Schilthuizen M."/>
            <person name="Schranz E."/>
            <person name="Heidstra R."/>
            <person name="Miyata K."/>
            <person name="Fedorova E."/>
            <person name="Kohlen W."/>
            <person name="Bisseling T."/>
            <person name="Smit S."/>
            <person name="Geurts R."/>
        </authorList>
    </citation>
    <scope>NUCLEOTIDE SEQUENCE [LARGE SCALE GENOMIC DNA]</scope>
    <source>
        <strain evidence="7">cv. RG33-2</strain>
    </source>
</reference>
<dbReference type="InterPro" id="IPR006447">
    <property type="entry name" value="Myb_dom_plants"/>
</dbReference>
<gene>
    <name evidence="6" type="ORF">TorRG33x02_077190</name>
</gene>
<evidence type="ECO:0000313" key="6">
    <source>
        <dbReference type="EMBL" id="PON96446.1"/>
    </source>
</evidence>
<dbReference type="InterPro" id="IPR017930">
    <property type="entry name" value="Myb_dom"/>
</dbReference>
<organism evidence="6 7">
    <name type="scientific">Trema orientale</name>
    <name type="common">Charcoal tree</name>
    <name type="synonym">Celtis orientalis</name>
    <dbReference type="NCBI Taxonomy" id="63057"/>
    <lineage>
        <taxon>Eukaryota</taxon>
        <taxon>Viridiplantae</taxon>
        <taxon>Streptophyta</taxon>
        <taxon>Embryophyta</taxon>
        <taxon>Tracheophyta</taxon>
        <taxon>Spermatophyta</taxon>
        <taxon>Magnoliopsida</taxon>
        <taxon>eudicotyledons</taxon>
        <taxon>Gunneridae</taxon>
        <taxon>Pentapetalae</taxon>
        <taxon>rosids</taxon>
        <taxon>fabids</taxon>
        <taxon>Rosales</taxon>
        <taxon>Cannabaceae</taxon>
        <taxon>Trema</taxon>
    </lineage>
</organism>
<dbReference type="InterPro" id="IPR046955">
    <property type="entry name" value="PHR1-like"/>
</dbReference>
<protein>
    <submittedName>
        <fullName evidence="6">Octamer-binding transcription factor</fullName>
    </submittedName>
</protein>
<dbReference type="AlphaFoldDB" id="A0A2P5FFB9"/>
<dbReference type="OrthoDB" id="551907at2759"/>
<dbReference type="NCBIfam" id="TIGR01557">
    <property type="entry name" value="myb_SHAQKYF"/>
    <property type="match status" value="1"/>
</dbReference>
<evidence type="ECO:0000256" key="2">
    <source>
        <dbReference type="ARBA" id="ARBA00023015"/>
    </source>
</evidence>
<dbReference type="InParanoid" id="A0A2P5FFB9"/>
<dbReference type="InterPro" id="IPR009057">
    <property type="entry name" value="Homeodomain-like_sf"/>
</dbReference>
<dbReference type="Proteomes" id="UP000237000">
    <property type="component" value="Unassembled WGS sequence"/>
</dbReference>
<dbReference type="GO" id="GO:0003677">
    <property type="term" value="F:DNA binding"/>
    <property type="evidence" value="ECO:0007669"/>
    <property type="project" value="InterPro"/>
</dbReference>
<keyword evidence="7" id="KW-1185">Reference proteome</keyword>
<evidence type="ECO:0000259" key="5">
    <source>
        <dbReference type="PROSITE" id="PS51294"/>
    </source>
</evidence>
<name>A0A2P5FFB9_TREOI</name>
<evidence type="ECO:0000313" key="7">
    <source>
        <dbReference type="Proteomes" id="UP000237000"/>
    </source>
</evidence>
<dbReference type="PROSITE" id="PS51294">
    <property type="entry name" value="HTH_MYB"/>
    <property type="match status" value="1"/>
</dbReference>
<dbReference type="STRING" id="63057.A0A2P5FFB9"/>
<keyword evidence="4" id="KW-0539">Nucleus</keyword>
<feature type="domain" description="HTH myb-type" evidence="5">
    <location>
        <begin position="111"/>
        <end position="171"/>
    </location>
</feature>
<keyword evidence="3" id="KW-0804">Transcription</keyword>
<comment type="caution">
    <text evidence="6">The sequence shown here is derived from an EMBL/GenBank/DDBJ whole genome shotgun (WGS) entry which is preliminary data.</text>
</comment>
<comment type="subcellular location">
    <subcellularLocation>
        <location evidence="1">Nucleus</location>
    </subcellularLocation>
</comment>
<dbReference type="GO" id="GO:0003700">
    <property type="term" value="F:DNA-binding transcription factor activity"/>
    <property type="evidence" value="ECO:0007669"/>
    <property type="project" value="InterPro"/>
</dbReference>
<dbReference type="InterPro" id="IPR001005">
    <property type="entry name" value="SANT/Myb"/>
</dbReference>
<dbReference type="GO" id="GO:0005634">
    <property type="term" value="C:nucleus"/>
    <property type="evidence" value="ECO:0007669"/>
    <property type="project" value="UniProtKB-SubCell"/>
</dbReference>